<evidence type="ECO:0000256" key="1">
    <source>
        <dbReference type="SAM" id="Phobius"/>
    </source>
</evidence>
<organism evidence="3 4">
    <name type="scientific">Candidatus Uhrbacteria bacterium GW2011_GWA2_53_10</name>
    <dbReference type="NCBI Taxonomy" id="1618980"/>
    <lineage>
        <taxon>Bacteria</taxon>
        <taxon>Candidatus Uhriibacteriota</taxon>
    </lineage>
</organism>
<proteinExistence type="predicted"/>
<keyword evidence="2" id="KW-0732">Signal</keyword>
<sequence length="480" mass="50061">MLFLKKFLVIGVIGFNFLLPAVGFAAEAKPPKFPPGQCACFCATGTGAVQPAGKKVTTPAECQKSCDAMKGKFLLCTTNTSQYPSNNLRCWTKTLCETPTKVGDKMVGGIWDSAQPPECLEDQHYCYPKGEGYTLAVPFVGKKQTVAHLGDYVGQLYDFLLGFSVTVAIIMLMVGGLQYVLGAASGEQVEKAKSRIKNAVIGLIILFSAALLLQTVSPRIIGLQPPYLPMVRRVETPKAKSCDAYTSKEVCEKDADKAGGAIGCLWHALIGGGKERCTSKSGLTGRNGGPCTGSPPTCAGGLKCVRTLPAGGGAYQDVCSDGQVGSPCRETNDCAANAYGSPTCVKQSCSGSTGTAQGGACTQTRDCAEGLKCDSNVCALKTKVGQGEACVTTNDCSSGYACRNDKCGVEPPSDNGGECWTGSDCKSGAACLIPGNVFDCKHDDISCVCSDKLAGAPCFMDLNCVSNQCSRNTGDLGFCQ</sequence>
<comment type="caution">
    <text evidence="3">The sequence shown here is derived from an EMBL/GenBank/DDBJ whole genome shotgun (WGS) entry which is preliminary data.</text>
</comment>
<feature type="chain" id="PRO_5002541954" evidence="2">
    <location>
        <begin position="26"/>
        <end position="480"/>
    </location>
</feature>
<feature type="signal peptide" evidence="2">
    <location>
        <begin position="1"/>
        <end position="25"/>
    </location>
</feature>
<protein>
    <submittedName>
        <fullName evidence="3">Uncharacterized protein</fullName>
    </submittedName>
</protein>
<dbReference type="InterPro" id="IPR043993">
    <property type="entry name" value="T4SS_pilin"/>
</dbReference>
<evidence type="ECO:0000313" key="4">
    <source>
        <dbReference type="Proteomes" id="UP000034711"/>
    </source>
</evidence>
<feature type="transmembrane region" description="Helical" evidence="1">
    <location>
        <begin position="196"/>
        <end position="216"/>
    </location>
</feature>
<gene>
    <name evidence="3" type="ORF">UY77_C0002G0042</name>
</gene>
<evidence type="ECO:0000256" key="2">
    <source>
        <dbReference type="SAM" id="SignalP"/>
    </source>
</evidence>
<accession>A0A0G2AL03</accession>
<evidence type="ECO:0000313" key="3">
    <source>
        <dbReference type="EMBL" id="KKW33294.1"/>
    </source>
</evidence>
<dbReference type="EMBL" id="LCRI01000002">
    <property type="protein sequence ID" value="KKW33294.1"/>
    <property type="molecule type" value="Genomic_DNA"/>
</dbReference>
<keyword evidence="1" id="KW-0472">Membrane</keyword>
<keyword evidence="1" id="KW-1133">Transmembrane helix</keyword>
<dbReference type="Pfam" id="PF18895">
    <property type="entry name" value="T4SS_pilin"/>
    <property type="match status" value="1"/>
</dbReference>
<keyword evidence="1" id="KW-0812">Transmembrane</keyword>
<name>A0A0G2AL03_9BACT</name>
<feature type="transmembrane region" description="Helical" evidence="1">
    <location>
        <begin position="159"/>
        <end position="184"/>
    </location>
</feature>
<dbReference type="AlphaFoldDB" id="A0A0G2AL03"/>
<dbReference type="Proteomes" id="UP000034711">
    <property type="component" value="Unassembled WGS sequence"/>
</dbReference>
<reference evidence="3 4" key="1">
    <citation type="journal article" date="2015" name="Nature">
        <title>rRNA introns, odd ribosomes, and small enigmatic genomes across a large radiation of phyla.</title>
        <authorList>
            <person name="Brown C.T."/>
            <person name="Hug L.A."/>
            <person name="Thomas B.C."/>
            <person name="Sharon I."/>
            <person name="Castelle C.J."/>
            <person name="Singh A."/>
            <person name="Wilkins M.J."/>
            <person name="Williams K.H."/>
            <person name="Banfield J.F."/>
        </authorList>
    </citation>
    <scope>NUCLEOTIDE SEQUENCE [LARGE SCALE GENOMIC DNA]</scope>
</reference>